<proteinExistence type="predicted"/>
<comment type="caution">
    <text evidence="2">The sequence shown here is derived from an EMBL/GenBank/DDBJ whole genome shotgun (WGS) entry which is preliminary data.</text>
</comment>
<protein>
    <submittedName>
        <fullName evidence="2">Uncharacterized protein</fullName>
    </submittedName>
</protein>
<reference evidence="2" key="1">
    <citation type="journal article" date="2023" name="Mol. Phylogenet. Evol.">
        <title>Genome-scale phylogeny and comparative genomics of the fungal order Sordariales.</title>
        <authorList>
            <person name="Hensen N."/>
            <person name="Bonometti L."/>
            <person name="Westerberg I."/>
            <person name="Brannstrom I.O."/>
            <person name="Guillou S."/>
            <person name="Cros-Aarteil S."/>
            <person name="Calhoun S."/>
            <person name="Haridas S."/>
            <person name="Kuo A."/>
            <person name="Mondo S."/>
            <person name="Pangilinan J."/>
            <person name="Riley R."/>
            <person name="LaButti K."/>
            <person name="Andreopoulos B."/>
            <person name="Lipzen A."/>
            <person name="Chen C."/>
            <person name="Yan M."/>
            <person name="Daum C."/>
            <person name="Ng V."/>
            <person name="Clum A."/>
            <person name="Steindorff A."/>
            <person name="Ohm R.A."/>
            <person name="Martin F."/>
            <person name="Silar P."/>
            <person name="Natvig D.O."/>
            <person name="Lalanne C."/>
            <person name="Gautier V."/>
            <person name="Ament-Velasquez S.L."/>
            <person name="Kruys A."/>
            <person name="Hutchinson M.I."/>
            <person name="Powell A.J."/>
            <person name="Barry K."/>
            <person name="Miller A.N."/>
            <person name="Grigoriev I.V."/>
            <person name="Debuchy R."/>
            <person name="Gladieux P."/>
            <person name="Hiltunen Thoren M."/>
            <person name="Johannesson H."/>
        </authorList>
    </citation>
    <scope>NUCLEOTIDE SEQUENCE</scope>
    <source>
        <strain evidence="2">CBS 314.62</strain>
    </source>
</reference>
<dbReference type="AlphaFoldDB" id="A0AAE0X7Z3"/>
<feature type="region of interest" description="Disordered" evidence="1">
    <location>
        <begin position="1"/>
        <end position="67"/>
    </location>
</feature>
<accession>A0AAE0X7Z3</accession>
<sequence>MSSQYEQTLTQRIIGRDSSEEGNQATSVQPHPRIESKQTQATRAPEANDAEPQSLHLHTSCPHGDEDNAKARAHSILTSTHTLYTTTTPLGGIQPQVFRPLTTYSPPHNLDGSGWMDGWMAGWWHSSNKQTCPCVPASEPVRKGSVSPGPETVLLLLDGRWKQHCQHETSVLERSHLAFTELHSPARFHDEISAAQQSRLEIPTMLCSYAAFVLRCRDLPCRWWCSSHRHRTMPGCQLANALDPFRPVPCA</sequence>
<dbReference type="Proteomes" id="UP001270362">
    <property type="component" value="Unassembled WGS sequence"/>
</dbReference>
<evidence type="ECO:0000313" key="3">
    <source>
        <dbReference type="Proteomes" id="UP001270362"/>
    </source>
</evidence>
<evidence type="ECO:0000256" key="1">
    <source>
        <dbReference type="SAM" id="MobiDB-lite"/>
    </source>
</evidence>
<gene>
    <name evidence="2" type="ORF">B0T22DRAFT_126670</name>
</gene>
<dbReference type="EMBL" id="JAULSO010000002">
    <property type="protein sequence ID" value="KAK3687359.1"/>
    <property type="molecule type" value="Genomic_DNA"/>
</dbReference>
<organism evidence="2 3">
    <name type="scientific">Podospora appendiculata</name>
    <dbReference type="NCBI Taxonomy" id="314037"/>
    <lineage>
        <taxon>Eukaryota</taxon>
        <taxon>Fungi</taxon>
        <taxon>Dikarya</taxon>
        <taxon>Ascomycota</taxon>
        <taxon>Pezizomycotina</taxon>
        <taxon>Sordariomycetes</taxon>
        <taxon>Sordariomycetidae</taxon>
        <taxon>Sordariales</taxon>
        <taxon>Podosporaceae</taxon>
        <taxon>Podospora</taxon>
    </lineage>
</organism>
<keyword evidence="3" id="KW-1185">Reference proteome</keyword>
<reference evidence="2" key="2">
    <citation type="submission" date="2023-06" db="EMBL/GenBank/DDBJ databases">
        <authorList>
            <consortium name="Lawrence Berkeley National Laboratory"/>
            <person name="Haridas S."/>
            <person name="Hensen N."/>
            <person name="Bonometti L."/>
            <person name="Westerberg I."/>
            <person name="Brannstrom I.O."/>
            <person name="Guillou S."/>
            <person name="Cros-Aarteil S."/>
            <person name="Calhoun S."/>
            <person name="Kuo A."/>
            <person name="Mondo S."/>
            <person name="Pangilinan J."/>
            <person name="Riley R."/>
            <person name="Labutti K."/>
            <person name="Andreopoulos B."/>
            <person name="Lipzen A."/>
            <person name="Chen C."/>
            <person name="Yanf M."/>
            <person name="Daum C."/>
            <person name="Ng V."/>
            <person name="Clum A."/>
            <person name="Steindorff A."/>
            <person name="Ohm R."/>
            <person name="Martin F."/>
            <person name="Silar P."/>
            <person name="Natvig D."/>
            <person name="Lalanne C."/>
            <person name="Gautier V."/>
            <person name="Ament-Velasquez S.L."/>
            <person name="Kruys A."/>
            <person name="Hutchinson M.I."/>
            <person name="Powell A.J."/>
            <person name="Barry K."/>
            <person name="Miller A.N."/>
            <person name="Grigoriev I.V."/>
            <person name="Debuchy R."/>
            <person name="Gladieux P."/>
            <person name="Thoren M.H."/>
            <person name="Johannesson H."/>
        </authorList>
    </citation>
    <scope>NUCLEOTIDE SEQUENCE</scope>
    <source>
        <strain evidence="2">CBS 314.62</strain>
    </source>
</reference>
<feature type="compositionally biased region" description="Polar residues" evidence="1">
    <location>
        <begin position="1"/>
        <end position="11"/>
    </location>
</feature>
<evidence type="ECO:0000313" key="2">
    <source>
        <dbReference type="EMBL" id="KAK3687359.1"/>
    </source>
</evidence>
<name>A0AAE0X7Z3_9PEZI</name>